<keyword evidence="2" id="KW-0479">Metal-binding</keyword>
<evidence type="ECO:0000259" key="4">
    <source>
        <dbReference type="PROSITE" id="PS50158"/>
    </source>
</evidence>
<organism evidence="6 7">
    <name type="scientific">Etheostoma spectabile</name>
    <name type="common">orangethroat darter</name>
    <dbReference type="NCBI Taxonomy" id="54343"/>
    <lineage>
        <taxon>Eukaryota</taxon>
        <taxon>Metazoa</taxon>
        <taxon>Chordata</taxon>
        <taxon>Craniata</taxon>
        <taxon>Vertebrata</taxon>
        <taxon>Euteleostomi</taxon>
        <taxon>Actinopterygii</taxon>
        <taxon>Neopterygii</taxon>
        <taxon>Teleostei</taxon>
        <taxon>Neoteleostei</taxon>
        <taxon>Acanthomorphata</taxon>
        <taxon>Eupercaria</taxon>
        <taxon>Perciformes</taxon>
        <taxon>Percoidei</taxon>
        <taxon>Percidae</taxon>
        <taxon>Etheostomatinae</taxon>
        <taxon>Etheostoma</taxon>
    </lineage>
</organism>
<name>A0A5J5CBU4_9PERO</name>
<sequence length="231" mass="25177">MDQPELANCELIVYARLCSNSYYSSFCCASCTRHSQNNGRLGFQGLKHLPSMIVLRNRGYIHYQGQPKLCPKCGENGHLAEACQQIICGKCREIGHTFEECTNGRKWNLCGETNHLFRDCPKLLNLKKLKAAAKMTEKNGGQYEAVRELIEEAGLDISNLLPNLVTGQEGSGEVGAGEGPAIAPPEENREEVVTMQAEGGASPVAGSEQETDHSQGDSEDAPSPVPSWPRD</sequence>
<dbReference type="GO" id="GO:0003690">
    <property type="term" value="F:double-stranded DNA binding"/>
    <property type="evidence" value="ECO:0007669"/>
    <property type="project" value="InterPro"/>
</dbReference>
<dbReference type="GO" id="GO:0008270">
    <property type="term" value="F:zinc ion binding"/>
    <property type="evidence" value="ECO:0007669"/>
    <property type="project" value="UniProtKB-KW"/>
</dbReference>
<evidence type="ECO:0000256" key="3">
    <source>
        <dbReference type="SAM" id="MobiDB-lite"/>
    </source>
</evidence>
<feature type="region of interest" description="Disordered" evidence="3">
    <location>
        <begin position="164"/>
        <end position="231"/>
    </location>
</feature>
<feature type="domain" description="CCHC-type" evidence="4">
    <location>
        <begin position="70"/>
        <end position="85"/>
    </location>
</feature>
<evidence type="ECO:0000256" key="2">
    <source>
        <dbReference type="PROSITE-ProRule" id="PRU00047"/>
    </source>
</evidence>
<dbReference type="SUPFAM" id="SSF57756">
    <property type="entry name" value="Retrovirus zinc finger-like domains"/>
    <property type="match status" value="1"/>
</dbReference>
<dbReference type="InterPro" id="IPR042509">
    <property type="entry name" value="ZCCHC3"/>
</dbReference>
<dbReference type="GO" id="GO:0002218">
    <property type="term" value="P:activation of innate immune response"/>
    <property type="evidence" value="ECO:0007669"/>
    <property type="project" value="InterPro"/>
</dbReference>
<dbReference type="InterPro" id="IPR010909">
    <property type="entry name" value="PLAC"/>
</dbReference>
<dbReference type="PROSITE" id="PS50158">
    <property type="entry name" value="ZF_CCHC"/>
    <property type="match status" value="1"/>
</dbReference>
<protein>
    <recommendedName>
        <fullName evidence="8">CCHC-type domain-containing protein</fullName>
    </recommendedName>
</protein>
<dbReference type="GO" id="GO:0003723">
    <property type="term" value="F:RNA binding"/>
    <property type="evidence" value="ECO:0007669"/>
    <property type="project" value="InterPro"/>
</dbReference>
<dbReference type="InterPro" id="IPR036875">
    <property type="entry name" value="Znf_CCHC_sf"/>
</dbReference>
<dbReference type="Gene3D" id="4.10.60.10">
    <property type="entry name" value="Zinc finger, CCHC-type"/>
    <property type="match status" value="1"/>
</dbReference>
<evidence type="ECO:0000313" key="7">
    <source>
        <dbReference type="Proteomes" id="UP000327493"/>
    </source>
</evidence>
<dbReference type="PANTHER" id="PTHR22639:SF3">
    <property type="entry name" value="ZINC FINGER CCHC DOMAIN-CONTAINING PROTEIN 3"/>
    <property type="match status" value="1"/>
</dbReference>
<gene>
    <name evidence="6" type="ORF">FQN60_007173</name>
</gene>
<keyword evidence="2" id="KW-0862">Zinc</keyword>
<dbReference type="SMART" id="SM00343">
    <property type="entry name" value="ZnF_C2HC"/>
    <property type="match status" value="3"/>
</dbReference>
<dbReference type="Proteomes" id="UP000327493">
    <property type="component" value="Unassembled WGS sequence"/>
</dbReference>
<dbReference type="PROSITE" id="PS50900">
    <property type="entry name" value="PLAC"/>
    <property type="match status" value="1"/>
</dbReference>
<feature type="domain" description="PLAC" evidence="5">
    <location>
        <begin position="1"/>
        <end position="35"/>
    </location>
</feature>
<dbReference type="InterPro" id="IPR001878">
    <property type="entry name" value="Znf_CCHC"/>
</dbReference>
<feature type="compositionally biased region" description="Gly residues" evidence="3">
    <location>
        <begin position="169"/>
        <end position="178"/>
    </location>
</feature>
<dbReference type="PANTHER" id="PTHR22639">
    <property type="entry name" value="GAG-RELATED PROTEIN"/>
    <property type="match status" value="1"/>
</dbReference>
<reference evidence="6 7" key="1">
    <citation type="submission" date="2019-08" db="EMBL/GenBank/DDBJ databases">
        <title>A chromosome-level genome assembly, high-density linkage maps, and genome scans reveal the genomic architecture of hybrid incompatibilities underlying speciation via character displacement in darters (Percidae: Etheostominae).</title>
        <authorList>
            <person name="Moran R.L."/>
            <person name="Catchen J.M."/>
            <person name="Fuller R.C."/>
        </authorList>
    </citation>
    <scope>NUCLEOTIDE SEQUENCE [LARGE SCALE GENOMIC DNA]</scope>
    <source>
        <strain evidence="6">EspeVRDwgs_2016</strain>
        <tissue evidence="6">Muscle</tissue>
    </source>
</reference>
<keyword evidence="2" id="KW-0863">Zinc-finger</keyword>
<evidence type="ECO:0000313" key="6">
    <source>
        <dbReference type="EMBL" id="KAA8579232.1"/>
    </source>
</evidence>
<evidence type="ECO:0008006" key="8">
    <source>
        <dbReference type="Google" id="ProtNLM"/>
    </source>
</evidence>
<keyword evidence="7" id="KW-1185">Reference proteome</keyword>
<accession>A0A5J5CBU4</accession>
<dbReference type="EMBL" id="VOFY01000038">
    <property type="protein sequence ID" value="KAA8579232.1"/>
    <property type="molecule type" value="Genomic_DNA"/>
</dbReference>
<proteinExistence type="predicted"/>
<keyword evidence="1" id="KW-0732">Signal</keyword>
<evidence type="ECO:0000259" key="5">
    <source>
        <dbReference type="PROSITE" id="PS50900"/>
    </source>
</evidence>
<dbReference type="AlphaFoldDB" id="A0A5J5CBU4"/>
<evidence type="ECO:0000256" key="1">
    <source>
        <dbReference type="ARBA" id="ARBA00022729"/>
    </source>
</evidence>
<dbReference type="Pfam" id="PF08686">
    <property type="entry name" value="PLAC"/>
    <property type="match status" value="1"/>
</dbReference>
<comment type="caution">
    <text evidence="6">The sequence shown here is derived from an EMBL/GenBank/DDBJ whole genome shotgun (WGS) entry which is preliminary data.</text>
</comment>